<proteinExistence type="predicted"/>
<dbReference type="AlphaFoldDB" id="A0A382YMF8"/>
<dbReference type="AntiFam" id="ANF00235">
    <property type="entry name" value="Shadow ORF (opposite ycf24)"/>
</dbReference>
<gene>
    <name evidence="1" type="ORF">METZ01_LOCUS436542</name>
</gene>
<accession>A0A382YMF8</accession>
<evidence type="ECO:0000313" key="1">
    <source>
        <dbReference type="EMBL" id="SVD83688.1"/>
    </source>
</evidence>
<reference evidence="1" key="1">
    <citation type="submission" date="2018-05" db="EMBL/GenBank/DDBJ databases">
        <authorList>
            <person name="Lanie J.A."/>
            <person name="Ng W.-L."/>
            <person name="Kazmierczak K.M."/>
            <person name="Andrzejewski T.M."/>
            <person name="Davidsen T.M."/>
            <person name="Wayne K.J."/>
            <person name="Tettelin H."/>
            <person name="Glass J.I."/>
            <person name="Rusch D."/>
            <person name="Podicherti R."/>
            <person name="Tsui H.-C.T."/>
            <person name="Winkler M.E."/>
        </authorList>
    </citation>
    <scope>NUCLEOTIDE SEQUENCE</scope>
</reference>
<protein>
    <submittedName>
        <fullName evidence="1">Uncharacterized protein</fullName>
    </submittedName>
</protein>
<name>A0A382YMF8_9ZZZZ</name>
<feature type="non-terminal residue" evidence="1">
    <location>
        <position position="74"/>
    </location>
</feature>
<sequence>MQRHVDFDALGHVDERPAGPDGRVERRELVVVGGDDRGVVLLEDLLVLLQCLVRAEEEDSLLLQILADVVIDDL</sequence>
<dbReference type="EMBL" id="UINC01176521">
    <property type="protein sequence ID" value="SVD83688.1"/>
    <property type="molecule type" value="Genomic_DNA"/>
</dbReference>
<organism evidence="1">
    <name type="scientific">marine metagenome</name>
    <dbReference type="NCBI Taxonomy" id="408172"/>
    <lineage>
        <taxon>unclassified sequences</taxon>
        <taxon>metagenomes</taxon>
        <taxon>ecological metagenomes</taxon>
    </lineage>
</organism>